<evidence type="ECO:0000256" key="2">
    <source>
        <dbReference type="ARBA" id="ARBA00022475"/>
    </source>
</evidence>
<sequence length="404" mass="46252">MDSALIKQAQTLAEEIFNDKAFERHSFHNLEHTRDVVEAATTIGKHSQLNADEMESLIVAAWLHDVGYRNGFQNHEEASMKMASEWMAGLGASQQKIRDVVEAIAATKVPQQPLTLIGKVLCDADLFHLSNKSFEIKSNQLREEWKLLGIRELSEKDWVQTTLDFMKQHHYQTPYGQTILEEGKKKNMKHLKKLLNGDGISEKKYRKLEEEVVSLQAKLEKAKTLKPDRGIETMFRTTSHNHIMLSQMVDNKANILITINSIIISLVVSVLVRKLEENPYLTIPTIILITVCLATMVFSILASRPNVSSGKFTREDIKNKKTNLLFFGNFHAMGIEEYEWSMKEMMKDADYLYGSLIKDIYYLGKVLGRKYRFLRIAYSIFMFGFVVAILSFFVAFQLAAKANL</sequence>
<protein>
    <submittedName>
        <fullName evidence="10">HD domain-containing protein</fullName>
    </submittedName>
</protein>
<feature type="transmembrane region" description="Helical" evidence="8">
    <location>
        <begin position="253"/>
        <end position="272"/>
    </location>
</feature>
<dbReference type="RefSeq" id="WP_119756481.1">
    <property type="nucleotide sequence ID" value="NZ_CP032382.1"/>
</dbReference>
<dbReference type="InterPro" id="IPR003607">
    <property type="entry name" value="HD/PDEase_dom"/>
</dbReference>
<keyword evidence="6" id="KW-0051">Antiviral defense</keyword>
<dbReference type="Proteomes" id="UP000266183">
    <property type="component" value="Chromosome"/>
</dbReference>
<dbReference type="InterPro" id="IPR006674">
    <property type="entry name" value="HD_domain"/>
</dbReference>
<dbReference type="OrthoDB" id="5728337at2"/>
<reference evidence="11" key="1">
    <citation type="submission" date="2018-09" db="EMBL/GenBank/DDBJ databases">
        <title>Chryseolinea sp. KIS68-18 isolated from soil.</title>
        <authorList>
            <person name="Weon H.-Y."/>
            <person name="Kwon S.-W."/>
            <person name="Lee S.A."/>
        </authorList>
    </citation>
    <scope>NUCLEOTIDE SEQUENCE [LARGE SCALE GENOMIC DNA]</scope>
    <source>
        <strain evidence="11">KIS68-18</strain>
    </source>
</reference>
<feature type="transmembrane region" description="Helical" evidence="8">
    <location>
        <begin position="278"/>
        <end position="302"/>
    </location>
</feature>
<proteinExistence type="predicted"/>
<keyword evidence="3 8" id="KW-0812">Transmembrane</keyword>
<organism evidence="10 11">
    <name type="scientific">Chryseolinea soli</name>
    <dbReference type="NCBI Taxonomy" id="2321403"/>
    <lineage>
        <taxon>Bacteria</taxon>
        <taxon>Pseudomonadati</taxon>
        <taxon>Bacteroidota</taxon>
        <taxon>Cytophagia</taxon>
        <taxon>Cytophagales</taxon>
        <taxon>Fulvivirgaceae</taxon>
        <taxon>Chryseolinea</taxon>
    </lineage>
</organism>
<dbReference type="GO" id="GO:0051607">
    <property type="term" value="P:defense response to virus"/>
    <property type="evidence" value="ECO:0007669"/>
    <property type="project" value="UniProtKB-KW"/>
</dbReference>
<keyword evidence="4" id="KW-0547">Nucleotide-binding</keyword>
<dbReference type="SMART" id="SM00471">
    <property type="entry name" value="HDc"/>
    <property type="match status" value="1"/>
</dbReference>
<keyword evidence="7 8" id="KW-0472">Membrane</keyword>
<name>A0A385SQV9_9BACT</name>
<dbReference type="GO" id="GO:0005886">
    <property type="term" value="C:plasma membrane"/>
    <property type="evidence" value="ECO:0007669"/>
    <property type="project" value="UniProtKB-SubCell"/>
</dbReference>
<dbReference type="InterPro" id="IPR043760">
    <property type="entry name" value="PycTM_dom"/>
</dbReference>
<feature type="transmembrane region" description="Helical" evidence="8">
    <location>
        <begin position="376"/>
        <end position="400"/>
    </location>
</feature>
<evidence type="ECO:0000256" key="7">
    <source>
        <dbReference type="ARBA" id="ARBA00023136"/>
    </source>
</evidence>
<evidence type="ECO:0000313" key="10">
    <source>
        <dbReference type="EMBL" id="AYB33242.1"/>
    </source>
</evidence>
<comment type="subcellular location">
    <subcellularLocation>
        <location evidence="1">Cell membrane</location>
    </subcellularLocation>
</comment>
<feature type="domain" description="HD/PDEase" evidence="9">
    <location>
        <begin position="25"/>
        <end position="139"/>
    </location>
</feature>
<evidence type="ECO:0000256" key="8">
    <source>
        <dbReference type="SAM" id="Phobius"/>
    </source>
</evidence>
<evidence type="ECO:0000256" key="3">
    <source>
        <dbReference type="ARBA" id="ARBA00022692"/>
    </source>
</evidence>
<dbReference type="CDD" id="cd00077">
    <property type="entry name" value="HDc"/>
    <property type="match status" value="1"/>
</dbReference>
<dbReference type="EMBL" id="CP032382">
    <property type="protein sequence ID" value="AYB33242.1"/>
    <property type="molecule type" value="Genomic_DNA"/>
</dbReference>
<keyword evidence="2" id="KW-1003">Cell membrane</keyword>
<evidence type="ECO:0000259" key="9">
    <source>
        <dbReference type="SMART" id="SM00471"/>
    </source>
</evidence>
<evidence type="ECO:0000313" key="11">
    <source>
        <dbReference type="Proteomes" id="UP000266183"/>
    </source>
</evidence>
<keyword evidence="11" id="KW-1185">Reference proteome</keyword>
<dbReference type="KEGG" id="chk:D4L85_22840"/>
<dbReference type="Pfam" id="PF01966">
    <property type="entry name" value="HD"/>
    <property type="match status" value="1"/>
</dbReference>
<evidence type="ECO:0000256" key="6">
    <source>
        <dbReference type="ARBA" id="ARBA00023118"/>
    </source>
</evidence>
<gene>
    <name evidence="10" type="ORF">D4L85_22840</name>
</gene>
<dbReference type="Pfam" id="PF18967">
    <property type="entry name" value="PycTM"/>
    <property type="match status" value="1"/>
</dbReference>
<keyword evidence="5 8" id="KW-1133">Transmembrane helix</keyword>
<dbReference type="AlphaFoldDB" id="A0A385SQV9"/>
<evidence type="ECO:0000256" key="4">
    <source>
        <dbReference type="ARBA" id="ARBA00022741"/>
    </source>
</evidence>
<dbReference type="Gene3D" id="1.10.3210.10">
    <property type="entry name" value="Hypothetical protein af1432"/>
    <property type="match status" value="1"/>
</dbReference>
<accession>A0A385SQV9</accession>
<evidence type="ECO:0000256" key="1">
    <source>
        <dbReference type="ARBA" id="ARBA00004236"/>
    </source>
</evidence>
<dbReference type="GO" id="GO:0000166">
    <property type="term" value="F:nucleotide binding"/>
    <property type="evidence" value="ECO:0007669"/>
    <property type="project" value="UniProtKB-KW"/>
</dbReference>
<evidence type="ECO:0000256" key="5">
    <source>
        <dbReference type="ARBA" id="ARBA00022989"/>
    </source>
</evidence>
<dbReference type="SUPFAM" id="SSF109604">
    <property type="entry name" value="HD-domain/PDEase-like"/>
    <property type="match status" value="1"/>
</dbReference>